<dbReference type="InterPro" id="IPR044159">
    <property type="entry name" value="IQM"/>
</dbReference>
<gene>
    <name evidence="4" type="ORF">AWM79_04520</name>
</gene>
<keyword evidence="5" id="KW-1185">Reference proteome</keyword>
<dbReference type="GO" id="GO:0005737">
    <property type="term" value="C:cytoplasm"/>
    <property type="evidence" value="ECO:0007669"/>
    <property type="project" value="UniProtKB-SubCell"/>
</dbReference>
<feature type="region of interest" description="Disordered" evidence="3">
    <location>
        <begin position="110"/>
        <end position="153"/>
    </location>
</feature>
<feature type="compositionally biased region" description="Polar residues" evidence="3">
    <location>
        <begin position="133"/>
        <end position="142"/>
    </location>
</feature>
<feature type="region of interest" description="Disordered" evidence="3">
    <location>
        <begin position="169"/>
        <end position="213"/>
    </location>
</feature>
<keyword evidence="2" id="KW-0963">Cytoplasm</keyword>
<evidence type="ECO:0000256" key="1">
    <source>
        <dbReference type="ARBA" id="ARBA00004496"/>
    </source>
</evidence>
<dbReference type="PANTHER" id="PTHR31250:SF27">
    <property type="entry name" value="IQ DOMAIN-CONTAINING PROTEIN IQM5"/>
    <property type="match status" value="1"/>
</dbReference>
<dbReference type="AlphaFoldDB" id="A0A0X1SXM9"/>
<evidence type="ECO:0000256" key="2">
    <source>
        <dbReference type="ARBA" id="ARBA00022490"/>
    </source>
</evidence>
<dbReference type="KEGG" id="pagb:AWM79_04520"/>
<evidence type="ECO:0000313" key="5">
    <source>
        <dbReference type="Proteomes" id="UP000063229"/>
    </source>
</evidence>
<evidence type="ECO:0000256" key="3">
    <source>
        <dbReference type="SAM" id="MobiDB-lite"/>
    </source>
</evidence>
<comment type="subcellular location">
    <subcellularLocation>
        <location evidence="1">Cytoplasm</location>
    </subcellularLocation>
</comment>
<feature type="compositionally biased region" description="Pro residues" evidence="3">
    <location>
        <begin position="188"/>
        <end position="199"/>
    </location>
</feature>
<sequence>MSIGQLTKLNVSGLLTASTQALAKLPIPKSSRQINADSLKWLDKLGSSIGNRITASIQNGSLFELASLGANIFGMPAFSERGETHRPVLNFQPGQDQDLNLASVDMQSPDGKLQRWASAPGVGSPDSPPASPNRPQGNSTSPLLPPRPGAKATLTSMGVALGNAHHVKINGQVHGTPPPLPGRHSAVKPPPPPSTPPSMPSQQPVDKENLDEAPDMPLDDIEKFMVGPSFGALGGAPLQRRKALRRASEPAIPSLSPKLMEQAQRALSFPGGQPTKPVTPSIQPGNAGAGMEIPDSLRPGLGRRVQSNPVADNFSALQDIPDALRPGANRRRQSEPANAIEARSRIAAANALSAAQRPMAVQASSSAPVRFTNMQPMQQIYKGEEAGQVFGTKVKYLNAQERAAFKVTIKDGKVYDASGKLFDTRQASTAFAQNKGRAIFVMDAHGSMYISNEQTRGKFHHSSFFGGASVAAAGDVRIENGVMTAISRKSGHYRPSSAQLNQAVNHLKSQGVAGVFIDEDLS</sequence>
<reference evidence="4 5" key="1">
    <citation type="submission" date="2016-01" db="EMBL/GenBank/DDBJ databases">
        <authorList>
            <person name="McClelland M."/>
            <person name="Jain A."/>
            <person name="Saraogi P."/>
            <person name="Mendelson R."/>
            <person name="Westerman R."/>
            <person name="SanMiguel P."/>
            <person name="Csonka L."/>
        </authorList>
    </citation>
    <scope>NUCLEOTIDE SEQUENCE [LARGE SCALE GENOMIC DNA]</scope>
    <source>
        <strain evidence="4 5">NCPPB 2472</strain>
    </source>
</reference>
<name>A0A0X1SXM9_PSEAA</name>
<dbReference type="EMBL" id="CP014135">
    <property type="protein sequence ID" value="AMB84613.1"/>
    <property type="molecule type" value="Genomic_DNA"/>
</dbReference>
<dbReference type="PANTHER" id="PTHR31250">
    <property type="entry name" value="IQ DOMAIN-CONTAINING PROTEIN IQM3"/>
    <property type="match status" value="1"/>
</dbReference>
<protein>
    <submittedName>
        <fullName evidence="4">Uncharacterized protein</fullName>
    </submittedName>
</protein>
<proteinExistence type="predicted"/>
<dbReference type="RefSeq" id="WP_017131128.1">
    <property type="nucleotide sequence ID" value="NZ_CP014135.1"/>
</dbReference>
<evidence type="ECO:0000313" key="4">
    <source>
        <dbReference type="EMBL" id="AMB84613.1"/>
    </source>
</evidence>
<accession>A0A0X1SXM9</accession>
<dbReference type="STRING" id="46677.AWM79_04520"/>
<organism evidence="4 5">
    <name type="scientific">Pseudomonas agarici</name>
    <dbReference type="NCBI Taxonomy" id="46677"/>
    <lineage>
        <taxon>Bacteria</taxon>
        <taxon>Pseudomonadati</taxon>
        <taxon>Pseudomonadota</taxon>
        <taxon>Gammaproteobacteria</taxon>
        <taxon>Pseudomonadales</taxon>
        <taxon>Pseudomonadaceae</taxon>
        <taxon>Pseudomonas</taxon>
    </lineage>
</organism>
<dbReference type="Proteomes" id="UP000063229">
    <property type="component" value="Chromosome"/>
</dbReference>